<dbReference type="NCBIfam" id="TIGR04529">
    <property type="entry name" value="MTB_hemophore"/>
    <property type="match status" value="1"/>
</dbReference>
<dbReference type="EMBL" id="LJFO01000015">
    <property type="protein sequence ID" value="KPG05251.1"/>
    <property type="molecule type" value="Genomic_DNA"/>
</dbReference>
<dbReference type="EMBL" id="LJFS01000023">
    <property type="protein sequence ID" value="KPG31442.1"/>
    <property type="molecule type" value="Genomic_DNA"/>
</dbReference>
<accession>A0A0N0KM69</accession>
<dbReference type="Proteomes" id="UP000186919">
    <property type="component" value="Unassembled WGS sequence"/>
</dbReference>
<evidence type="ECO:0000313" key="5">
    <source>
        <dbReference type="EMBL" id="KPG31442.1"/>
    </source>
</evidence>
<dbReference type="GeneID" id="45764299"/>
<evidence type="ECO:0000313" key="7">
    <source>
        <dbReference type="Proteomes" id="UP000037843"/>
    </source>
</evidence>
<evidence type="ECO:0000259" key="3">
    <source>
        <dbReference type="Pfam" id="PF16525"/>
    </source>
</evidence>
<reference evidence="6 9" key="2">
    <citation type="submission" date="2016-01" db="EMBL/GenBank/DDBJ databases">
        <title>Mycobacterium immunogenum strain CD11_6 genome sequencing and assembly.</title>
        <authorList>
            <person name="Kaur G."/>
            <person name="Nair G.R."/>
            <person name="Mayilraj S."/>
        </authorList>
    </citation>
    <scope>NUCLEOTIDE SEQUENCE [LARGE SCALE GENOMIC DNA]</scope>
    <source>
        <strain evidence="6 9">CD11-6</strain>
    </source>
</reference>
<dbReference type="Proteomes" id="UP000037843">
    <property type="component" value="Unassembled WGS sequence"/>
</dbReference>
<dbReference type="OrthoDB" id="4728894at2"/>
<dbReference type="RefSeq" id="WP_043080349.1">
    <property type="nucleotide sequence ID" value="NZ_CP011530.1"/>
</dbReference>
<dbReference type="EMBL" id="LQYE01000030">
    <property type="protein sequence ID" value="OAT67180.1"/>
    <property type="molecule type" value="Genomic_DNA"/>
</dbReference>
<protein>
    <recommendedName>
        <fullName evidence="3">Haemophore haem-binding domain-containing protein</fullName>
    </recommendedName>
</protein>
<feature type="compositionally biased region" description="Low complexity" evidence="1">
    <location>
        <begin position="141"/>
        <end position="177"/>
    </location>
</feature>
<dbReference type="AlphaFoldDB" id="A0A0N0KM69"/>
<dbReference type="Gene3D" id="1.20.20.20">
    <property type="entry name" value="Haemophore, haem-binding domain"/>
    <property type="match status" value="1"/>
</dbReference>
<dbReference type="InterPro" id="IPR032407">
    <property type="entry name" value="MHB"/>
</dbReference>
<sequence length="187" mass="18968">MKFTSAVISGVVGAGAVASALAFAGAADAAPSKCTAAEFARTHSTVSSQVASYLDKNPTINDGITNAAKGAPEGQRHEAIKTYLDGQPAAKAELDKIRQPLTSLKNSCGADTDDAAPAAPAALTGQVPAEQPATENAPAEQPQQPWNPFAPQQQPAQEATETANTQQAAPAKPATPNVAAVVDQQDV</sequence>
<proteinExistence type="predicted"/>
<feature type="domain" description="Haemophore haem-binding" evidence="3">
    <location>
        <begin position="33"/>
        <end position="109"/>
    </location>
</feature>
<dbReference type="GO" id="GO:0020037">
    <property type="term" value="F:heme binding"/>
    <property type="evidence" value="ECO:0007669"/>
    <property type="project" value="InterPro"/>
</dbReference>
<dbReference type="Pfam" id="PF16525">
    <property type="entry name" value="MHB"/>
    <property type="match status" value="1"/>
</dbReference>
<name>A0A0N0KM69_9MYCO</name>
<dbReference type="STRING" id="83262.BAB75_10500"/>
<reference evidence="7 8" key="1">
    <citation type="submission" date="2015-09" db="EMBL/GenBank/DDBJ databases">
        <title>Genome Sequences of Mycobacterium immunogenum Isolates, Recuperated from a Chloraminated Drinking Water Distribution System Simulator Subjected to Episodes of Nitrification.</title>
        <authorList>
            <person name="Gomez-Alvarez V."/>
            <person name="Revetta R.P."/>
        </authorList>
    </citation>
    <scope>NUCLEOTIDE SEQUENCE [LARGE SCALE GENOMIC DNA]</scope>
    <source>
        <strain evidence="4 7">H008</strain>
        <strain evidence="5 8">H076</strain>
    </source>
</reference>
<evidence type="ECO:0000313" key="6">
    <source>
        <dbReference type="EMBL" id="OAT67180.1"/>
    </source>
</evidence>
<evidence type="ECO:0000313" key="4">
    <source>
        <dbReference type="EMBL" id="KPG05251.1"/>
    </source>
</evidence>
<gene>
    <name evidence="4" type="ORF">AN908_22655</name>
    <name evidence="5" type="ORF">AN912_17930</name>
    <name evidence="6" type="ORF">AWB85_13545</name>
</gene>
<dbReference type="InterPro" id="IPR038378">
    <property type="entry name" value="MHB_sf"/>
</dbReference>
<evidence type="ECO:0000313" key="8">
    <source>
        <dbReference type="Proteomes" id="UP000037962"/>
    </source>
</evidence>
<comment type="caution">
    <text evidence="4">The sequence shown here is derived from an EMBL/GenBank/DDBJ whole genome shotgun (WGS) entry which is preliminary data.</text>
</comment>
<feature type="signal peptide" evidence="2">
    <location>
        <begin position="1"/>
        <end position="29"/>
    </location>
</feature>
<organism evidence="4 7">
    <name type="scientific">Mycobacteroides immunogenum</name>
    <dbReference type="NCBI Taxonomy" id="83262"/>
    <lineage>
        <taxon>Bacteria</taxon>
        <taxon>Bacillati</taxon>
        <taxon>Actinomycetota</taxon>
        <taxon>Actinomycetes</taxon>
        <taxon>Mycobacteriales</taxon>
        <taxon>Mycobacteriaceae</taxon>
        <taxon>Mycobacteroides</taxon>
    </lineage>
</organism>
<feature type="region of interest" description="Disordered" evidence="1">
    <location>
        <begin position="126"/>
        <end position="187"/>
    </location>
</feature>
<evidence type="ECO:0000256" key="2">
    <source>
        <dbReference type="SAM" id="SignalP"/>
    </source>
</evidence>
<evidence type="ECO:0000256" key="1">
    <source>
        <dbReference type="SAM" id="MobiDB-lite"/>
    </source>
</evidence>
<dbReference type="PATRIC" id="fig|83262.10.peg.4477"/>
<evidence type="ECO:0000313" key="9">
    <source>
        <dbReference type="Proteomes" id="UP000186919"/>
    </source>
</evidence>
<feature type="chain" id="PRO_5014234522" description="Haemophore haem-binding domain-containing protein" evidence="2">
    <location>
        <begin position="30"/>
        <end position="187"/>
    </location>
</feature>
<dbReference type="KEGG" id="miz:BAB75_10500"/>
<dbReference type="Proteomes" id="UP000037962">
    <property type="component" value="Unassembled WGS sequence"/>
</dbReference>
<keyword evidence="8" id="KW-1185">Reference proteome</keyword>
<keyword evidence="2" id="KW-0732">Signal</keyword>